<dbReference type="InterPro" id="IPR003660">
    <property type="entry name" value="HAMP_dom"/>
</dbReference>
<proteinExistence type="inferred from homology"/>
<comment type="similarity">
    <text evidence="2">Belongs to the methyl-accepting chemotaxis (MCP) protein family.</text>
</comment>
<dbReference type="CDD" id="cd11386">
    <property type="entry name" value="MCP_signal"/>
    <property type="match status" value="1"/>
</dbReference>
<dbReference type="InterPro" id="IPR004090">
    <property type="entry name" value="Chemotax_Me-accpt_rcpt"/>
</dbReference>
<dbReference type="Pfam" id="PF00015">
    <property type="entry name" value="MCPsignal"/>
    <property type="match status" value="1"/>
</dbReference>
<evidence type="ECO:0000256" key="4">
    <source>
        <dbReference type="SAM" id="Phobius"/>
    </source>
</evidence>
<dbReference type="PROSITE" id="PS50111">
    <property type="entry name" value="CHEMOTAXIS_TRANSDUC_2"/>
    <property type="match status" value="1"/>
</dbReference>
<keyword evidence="4" id="KW-0812">Transmembrane</keyword>
<dbReference type="PANTHER" id="PTHR32089">
    <property type="entry name" value="METHYL-ACCEPTING CHEMOTAXIS PROTEIN MCPB"/>
    <property type="match status" value="1"/>
</dbReference>
<feature type="domain" description="HAMP" evidence="6">
    <location>
        <begin position="233"/>
        <end position="278"/>
    </location>
</feature>
<sequence>MHKSWTLKQRSIGIIAVVSLLVVTTGLLLYARMNVMSTEQAGGLERVVQESEVARLVAKGVHDTTKMASSFKNVMLRGASEKHRDKYSREFEEFIDGYVKDSDRLKNIPVIASNPVRLKAVADWRDQFDAVSQKYRAQLKLYVPGDDLQYMRLDAAVNGIDRAVVASGNALLKDSEAAQQAATAQLKAIIDHSITNLSLWLNGALGMTLLALCACLYGFTRSIIGQLGMEPSDLSQMSQRIAQGDLTVHQQQTAHNAPVGSVAHAFESMRDSLALLVSGLRQRAQHLDESLQDIRAQLSTVDESAQEQANTSSAMAAGVEELSVSVQQLGSVADQTARASQVSCQVSVEGKGLIDQSAQDVQETAQGAERLSTTVQSLGRQSESITQIIATIESIAEQTNLLALNAAIEAARAGESGRGFAVVADEVRRLAERTTESTSEIEQMVSAIQRGTQSAVDEMVVWADSVNANLSRMQQARTVLNQLGHAASEVSGLVVEVNASLAEQQKATHQMSSDIEKLAARSEENASCVIGIRRTLDELAALSSQLSEDSARFRV</sequence>
<evidence type="ECO:0000259" key="6">
    <source>
        <dbReference type="PROSITE" id="PS50885"/>
    </source>
</evidence>
<dbReference type="Gene3D" id="1.10.287.950">
    <property type="entry name" value="Methyl-accepting chemotaxis protein"/>
    <property type="match status" value="1"/>
</dbReference>
<name>A0ABT1WIM2_9BURK</name>
<accession>A0ABT1WIM2</accession>
<dbReference type="InterPro" id="IPR004089">
    <property type="entry name" value="MCPsignal_dom"/>
</dbReference>
<evidence type="ECO:0000256" key="1">
    <source>
        <dbReference type="ARBA" id="ARBA00023224"/>
    </source>
</evidence>
<gene>
    <name evidence="7" type="ORF">NQT62_10635</name>
</gene>
<evidence type="ECO:0000256" key="3">
    <source>
        <dbReference type="PROSITE-ProRule" id="PRU00284"/>
    </source>
</evidence>
<dbReference type="PRINTS" id="PR00260">
    <property type="entry name" value="CHEMTRNSDUCR"/>
</dbReference>
<comment type="caution">
    <text evidence="7">The sequence shown here is derived from an EMBL/GenBank/DDBJ whole genome shotgun (WGS) entry which is preliminary data.</text>
</comment>
<keyword evidence="8" id="KW-1185">Reference proteome</keyword>
<dbReference type="SMART" id="SM00283">
    <property type="entry name" value="MA"/>
    <property type="match status" value="1"/>
</dbReference>
<protein>
    <submittedName>
        <fullName evidence="7">Methyl-accepting chemotaxis protein</fullName>
    </submittedName>
</protein>
<evidence type="ECO:0000313" key="7">
    <source>
        <dbReference type="EMBL" id="MCQ8896886.1"/>
    </source>
</evidence>
<evidence type="ECO:0000259" key="5">
    <source>
        <dbReference type="PROSITE" id="PS50111"/>
    </source>
</evidence>
<feature type="transmembrane region" description="Helical" evidence="4">
    <location>
        <begin position="199"/>
        <end position="219"/>
    </location>
</feature>
<feature type="domain" description="Methyl-accepting transducer" evidence="5">
    <location>
        <begin position="283"/>
        <end position="519"/>
    </location>
</feature>
<dbReference type="Proteomes" id="UP001204142">
    <property type="component" value="Unassembled WGS sequence"/>
</dbReference>
<dbReference type="SUPFAM" id="SSF58104">
    <property type="entry name" value="Methyl-accepting chemotaxis protein (MCP) signaling domain"/>
    <property type="match status" value="1"/>
</dbReference>
<feature type="transmembrane region" description="Helical" evidence="4">
    <location>
        <begin position="12"/>
        <end position="31"/>
    </location>
</feature>
<dbReference type="EMBL" id="JANIGO010000003">
    <property type="protein sequence ID" value="MCQ8896886.1"/>
    <property type="molecule type" value="Genomic_DNA"/>
</dbReference>
<keyword evidence="1 3" id="KW-0807">Transducer</keyword>
<dbReference type="PANTHER" id="PTHR32089:SF112">
    <property type="entry name" value="LYSOZYME-LIKE PROTEIN-RELATED"/>
    <property type="match status" value="1"/>
</dbReference>
<evidence type="ECO:0000313" key="8">
    <source>
        <dbReference type="Proteomes" id="UP001204142"/>
    </source>
</evidence>
<organism evidence="7 8">
    <name type="scientific">Limnobacter humi</name>
    <dbReference type="NCBI Taxonomy" id="1778671"/>
    <lineage>
        <taxon>Bacteria</taxon>
        <taxon>Pseudomonadati</taxon>
        <taxon>Pseudomonadota</taxon>
        <taxon>Betaproteobacteria</taxon>
        <taxon>Burkholderiales</taxon>
        <taxon>Burkholderiaceae</taxon>
        <taxon>Limnobacter</taxon>
    </lineage>
</organism>
<reference evidence="7 8" key="1">
    <citation type="submission" date="2022-07" db="EMBL/GenBank/DDBJ databases">
        <authorList>
            <person name="Xamxidin M."/>
            <person name="Wu M."/>
        </authorList>
    </citation>
    <scope>NUCLEOTIDE SEQUENCE [LARGE SCALE GENOMIC DNA]</scope>
    <source>
        <strain evidence="7 8">NBRC 111650</strain>
    </source>
</reference>
<keyword evidence="4" id="KW-0472">Membrane</keyword>
<evidence type="ECO:0000256" key="2">
    <source>
        <dbReference type="ARBA" id="ARBA00029447"/>
    </source>
</evidence>
<dbReference type="RefSeq" id="WP_256764677.1">
    <property type="nucleotide sequence ID" value="NZ_JANIGO010000003.1"/>
</dbReference>
<dbReference type="PROSITE" id="PS50885">
    <property type="entry name" value="HAMP"/>
    <property type="match status" value="1"/>
</dbReference>
<keyword evidence="4" id="KW-1133">Transmembrane helix</keyword>